<protein>
    <recommendedName>
        <fullName evidence="2">DNA polymerase IV</fullName>
        <shortName evidence="2">Pol IV</shortName>
        <ecNumber evidence="2">2.7.7.7</ecNumber>
    </recommendedName>
</protein>
<gene>
    <name evidence="2" type="primary">dbh</name>
    <name evidence="4" type="ORF">MetMK1DRAFT_00011090</name>
</gene>
<dbReference type="Pfam" id="PF11799">
    <property type="entry name" value="IMS_C"/>
    <property type="match status" value="1"/>
</dbReference>
<dbReference type="GO" id="GO:0042276">
    <property type="term" value="P:error-prone translesion synthesis"/>
    <property type="evidence" value="ECO:0007669"/>
    <property type="project" value="TreeGrafter"/>
</dbReference>
<comment type="catalytic activity">
    <reaction evidence="2">
        <text>DNA(n) + a 2'-deoxyribonucleoside 5'-triphosphate = DNA(n+1) + diphosphate</text>
        <dbReference type="Rhea" id="RHEA:22508"/>
        <dbReference type="Rhea" id="RHEA-COMP:17339"/>
        <dbReference type="Rhea" id="RHEA-COMP:17340"/>
        <dbReference type="ChEBI" id="CHEBI:33019"/>
        <dbReference type="ChEBI" id="CHEBI:61560"/>
        <dbReference type="ChEBI" id="CHEBI:173112"/>
        <dbReference type="EC" id="2.7.7.7"/>
    </reaction>
</comment>
<comment type="subunit">
    <text evidence="2">Monomer.</text>
</comment>
<dbReference type="HOGENOM" id="CLU_012348_1_2_2"/>
<dbReference type="AlphaFoldDB" id="H2C2Y5"/>
<keyword evidence="5" id="KW-1185">Reference proteome</keyword>
<keyword evidence="2" id="KW-0227">DNA damage</keyword>
<feature type="site" description="Substrate discrimination" evidence="2">
    <location>
        <position position="12"/>
    </location>
</feature>
<comment type="cofactor">
    <cofactor evidence="2">
        <name>Mg(2+)</name>
        <dbReference type="ChEBI" id="CHEBI:18420"/>
    </cofactor>
    <text evidence="2">Binds 2 magnesium ions per subunit.</text>
</comment>
<evidence type="ECO:0000259" key="3">
    <source>
        <dbReference type="PROSITE" id="PS50173"/>
    </source>
</evidence>
<comment type="similarity">
    <text evidence="1 2">Belongs to the DNA polymerase type-Y family.</text>
</comment>
<dbReference type="GO" id="GO:0003887">
    <property type="term" value="F:DNA-directed DNA polymerase activity"/>
    <property type="evidence" value="ECO:0007669"/>
    <property type="project" value="UniProtKB-UniRule"/>
</dbReference>
<dbReference type="GO" id="GO:0006281">
    <property type="term" value="P:DNA repair"/>
    <property type="evidence" value="ECO:0007669"/>
    <property type="project" value="UniProtKB-UniRule"/>
</dbReference>
<dbReference type="Pfam" id="PF00817">
    <property type="entry name" value="IMS"/>
    <property type="match status" value="1"/>
</dbReference>
<keyword evidence="2" id="KW-0548">Nucleotidyltransferase</keyword>
<evidence type="ECO:0000256" key="1">
    <source>
        <dbReference type="ARBA" id="ARBA00010945"/>
    </source>
</evidence>
<dbReference type="PANTHER" id="PTHR11076:SF33">
    <property type="entry name" value="DNA POLYMERASE KAPPA"/>
    <property type="match status" value="1"/>
</dbReference>
<evidence type="ECO:0000256" key="2">
    <source>
        <dbReference type="HAMAP-Rule" id="MF_01113"/>
    </source>
</evidence>
<dbReference type="InterPro" id="IPR050116">
    <property type="entry name" value="DNA_polymerase-Y"/>
</dbReference>
<feature type="domain" description="UmuC" evidence="3">
    <location>
        <begin position="3"/>
        <end position="187"/>
    </location>
</feature>
<dbReference type="STRING" id="671065.MetMK1DRAFT_00011090"/>
<evidence type="ECO:0000313" key="4">
    <source>
        <dbReference type="EMBL" id="EHP70606.1"/>
    </source>
</evidence>
<dbReference type="SUPFAM" id="SSF100879">
    <property type="entry name" value="Lesion bypass DNA polymerase (Y-family), little finger domain"/>
    <property type="match status" value="1"/>
</dbReference>
<dbReference type="Gene3D" id="3.30.1490.100">
    <property type="entry name" value="DNA polymerase, Y-family, little finger domain"/>
    <property type="match status" value="1"/>
</dbReference>
<dbReference type="eggNOG" id="arCOG04582">
    <property type="taxonomic scope" value="Archaea"/>
</dbReference>
<dbReference type="PROSITE" id="PS50173">
    <property type="entry name" value="UMUC"/>
    <property type="match status" value="1"/>
</dbReference>
<keyword evidence="2" id="KW-0963">Cytoplasm</keyword>
<dbReference type="OrthoDB" id="372207at2157"/>
<dbReference type="CDD" id="cd03586">
    <property type="entry name" value="PolY_Pol_IV_kappa"/>
    <property type="match status" value="1"/>
</dbReference>
<dbReference type="RefSeq" id="WP_009071373.1">
    <property type="nucleotide sequence ID" value="NZ_JH597761.1"/>
</dbReference>
<dbReference type="InterPro" id="IPR017961">
    <property type="entry name" value="DNA_pol_Y-fam_little_finger"/>
</dbReference>
<dbReference type="NCBIfam" id="NF002292">
    <property type="entry name" value="PRK01216.1"/>
    <property type="match status" value="1"/>
</dbReference>
<dbReference type="GO" id="GO:0003684">
    <property type="term" value="F:damaged DNA binding"/>
    <property type="evidence" value="ECO:0007669"/>
    <property type="project" value="InterPro"/>
</dbReference>
<name>H2C2Y5_9CREN</name>
<dbReference type="Proteomes" id="UP000003980">
    <property type="component" value="Unassembled WGS sequence"/>
</dbReference>
<keyword evidence="2" id="KW-0235">DNA replication</keyword>
<keyword evidence="2 4" id="KW-0808">Transferase</keyword>
<dbReference type="GO" id="GO:0005737">
    <property type="term" value="C:cytoplasm"/>
    <property type="evidence" value="ECO:0007669"/>
    <property type="project" value="UniProtKB-SubCell"/>
</dbReference>
<dbReference type="InterPro" id="IPR043128">
    <property type="entry name" value="Rev_trsase/Diguanyl_cyclase"/>
</dbReference>
<dbReference type="Gene3D" id="1.10.150.20">
    <property type="entry name" value="5' to 3' exonuclease, C-terminal subdomain"/>
    <property type="match status" value="1"/>
</dbReference>
<dbReference type="Pfam" id="PF11798">
    <property type="entry name" value="IMS_HHH"/>
    <property type="match status" value="1"/>
</dbReference>
<accession>H2C2Y5</accession>
<proteinExistence type="inferred from homology"/>
<dbReference type="EMBL" id="JH597761">
    <property type="protein sequence ID" value="EHP70606.1"/>
    <property type="molecule type" value="Genomic_DNA"/>
</dbReference>
<dbReference type="EC" id="2.7.7.7" evidence="2"/>
<keyword evidence="2" id="KW-0239">DNA-directed DNA polymerase</keyword>
<dbReference type="SUPFAM" id="SSF56672">
    <property type="entry name" value="DNA/RNA polymerases"/>
    <property type="match status" value="1"/>
</dbReference>
<keyword evidence="2" id="KW-0460">Magnesium</keyword>
<feature type="binding site" evidence="2">
    <location>
        <position position="7"/>
    </location>
    <ligand>
        <name>Mg(2+)</name>
        <dbReference type="ChEBI" id="CHEBI:18420"/>
    </ligand>
</feature>
<organism evidence="4 5">
    <name type="scientific">Metallosphaera yellowstonensis MK1</name>
    <dbReference type="NCBI Taxonomy" id="671065"/>
    <lineage>
        <taxon>Archaea</taxon>
        <taxon>Thermoproteota</taxon>
        <taxon>Thermoprotei</taxon>
        <taxon>Sulfolobales</taxon>
        <taxon>Sulfolobaceae</taxon>
        <taxon>Metallosphaera</taxon>
    </lineage>
</organism>
<dbReference type="GO" id="GO:0006261">
    <property type="term" value="P:DNA-templated DNA replication"/>
    <property type="evidence" value="ECO:0007669"/>
    <property type="project" value="UniProtKB-UniRule"/>
</dbReference>
<dbReference type="InterPro" id="IPR022880">
    <property type="entry name" value="DNApol_IV"/>
</dbReference>
<dbReference type="HAMAP" id="MF_01113">
    <property type="entry name" value="DNApol_IV"/>
    <property type="match status" value="1"/>
</dbReference>
<dbReference type="InterPro" id="IPR043502">
    <property type="entry name" value="DNA/RNA_pol_sf"/>
</dbReference>
<dbReference type="PANTHER" id="PTHR11076">
    <property type="entry name" value="DNA REPAIR POLYMERASE UMUC / TRANSFERASE FAMILY MEMBER"/>
    <property type="match status" value="1"/>
</dbReference>
<dbReference type="Gene3D" id="3.40.1170.60">
    <property type="match status" value="1"/>
</dbReference>
<dbReference type="Gene3D" id="3.30.70.270">
    <property type="match status" value="1"/>
</dbReference>
<comment type="subcellular location">
    <subcellularLocation>
        <location evidence="2">Cytoplasm</location>
    </subcellularLocation>
</comment>
<dbReference type="GO" id="GO:0000287">
    <property type="term" value="F:magnesium ion binding"/>
    <property type="evidence" value="ECO:0007669"/>
    <property type="project" value="UniProtKB-UniRule"/>
</dbReference>
<feature type="binding site" evidence="2">
    <location>
        <position position="105"/>
    </location>
    <ligand>
        <name>Mg(2+)</name>
        <dbReference type="ChEBI" id="CHEBI:18420"/>
    </ligand>
</feature>
<comment type="function">
    <text evidence="2">Poorly processive, error-prone DNA polymerase involved in untargeted mutagenesis. Copies undamaged DNA at stalled replication forks, which arise in vivo from mismatched or misaligned primer ends. These misaligned primers can be extended by PolIV. Exhibits no 3'-5' exonuclease (proofreading) activity. May be involved in translesional synthesis.</text>
</comment>
<keyword evidence="2" id="KW-0238">DNA-binding</keyword>
<evidence type="ECO:0000313" key="5">
    <source>
        <dbReference type="Proteomes" id="UP000003980"/>
    </source>
</evidence>
<sequence>MIVVFVDMDYFFAQVEEIMNPSLKGKPVAVCVFSGRSEDSGAVATSNYEARKLGIKAGIPIKKAKEISKDVVFLRMRKELYQQVSDRVMTILGRYADVVEVASIDEAYMDVTRRVRNFQEAIELALRAKTEIKEREGLSVSMGVAPNKVLAKVIADRNKPGGLGVIRPEEVMSFLENLDVGEIPGVGEVTERALLEKGINKLGQLRKVGLNELSRLVGKSKALYLLSLANNTFQEPVKPRERHHMGRYLTLPRNTRDPEEIRPFLHRAVEEAYKKVDGLPQEIYVIGIMEDLDIVSRGRSYTFALSSDRAKEEAMSLLMKLLEKDGRKLRRVGVRLGKVVKTSTLEDFLH</sequence>
<keyword evidence="2" id="KW-0479">Metal-binding</keyword>
<reference evidence="4 5" key="1">
    <citation type="submission" date="2012-01" db="EMBL/GenBank/DDBJ databases">
        <title>Improved High-Quality Draft sequence of Metallosphaera yellowstonensis MK1.</title>
        <authorList>
            <consortium name="US DOE Joint Genome Institute"/>
            <person name="Lucas S."/>
            <person name="Han J."/>
            <person name="Cheng J.-F."/>
            <person name="Goodwin L."/>
            <person name="Pitluck S."/>
            <person name="Peters L."/>
            <person name="Teshima H."/>
            <person name="Detter J.C."/>
            <person name="Han C."/>
            <person name="Tapia R."/>
            <person name="Land M."/>
            <person name="Hauser L."/>
            <person name="Kyrpides N."/>
            <person name="Kozubal M."/>
            <person name="Macur R.E."/>
            <person name="Jay Z."/>
            <person name="Inskeep W."/>
            <person name="Woyke T."/>
        </authorList>
    </citation>
    <scope>NUCLEOTIDE SEQUENCE [LARGE SCALE GENOMIC DNA]</scope>
    <source>
        <strain evidence="4 5">MK1</strain>
    </source>
</reference>
<feature type="active site" evidence="2">
    <location>
        <position position="106"/>
    </location>
</feature>
<dbReference type="InterPro" id="IPR001126">
    <property type="entry name" value="UmuC"/>
</dbReference>
<dbReference type="InterPro" id="IPR036775">
    <property type="entry name" value="DNA_pol_Y-fam_lit_finger_sf"/>
</dbReference>
<keyword evidence="2" id="KW-0515">Mutator protein</keyword>
<dbReference type="InterPro" id="IPR024728">
    <property type="entry name" value="PolY_HhH_motif"/>
</dbReference>
<keyword evidence="2" id="KW-0234">DNA repair</keyword>